<comment type="subcellular location">
    <subcellularLocation>
        <location evidence="1 9">Cell membrane</location>
        <topology evidence="1 9">Multi-pass membrane protein</topology>
    </subcellularLocation>
</comment>
<dbReference type="InterPro" id="IPR000515">
    <property type="entry name" value="MetI-like"/>
</dbReference>
<protein>
    <submittedName>
        <fullName evidence="11">Polar amino acid ABC transporter inner membrane subunit</fullName>
    </submittedName>
</protein>
<gene>
    <name evidence="11" type="ORF">Tfer_0150</name>
</gene>
<keyword evidence="8 9" id="KW-0472">Membrane</keyword>
<dbReference type="RefSeq" id="WP_052216443.1">
    <property type="nucleotide sequence ID" value="NZ_LGTE01000001.1"/>
</dbReference>
<organism evidence="11 12">
    <name type="scientific">Thermincola ferriacetica</name>
    <dbReference type="NCBI Taxonomy" id="281456"/>
    <lineage>
        <taxon>Bacteria</taxon>
        <taxon>Bacillati</taxon>
        <taxon>Bacillota</taxon>
        <taxon>Clostridia</taxon>
        <taxon>Eubacteriales</taxon>
        <taxon>Thermincolaceae</taxon>
        <taxon>Thermincola</taxon>
    </lineage>
</organism>
<evidence type="ECO:0000256" key="3">
    <source>
        <dbReference type="ARBA" id="ARBA00022448"/>
    </source>
</evidence>
<evidence type="ECO:0000256" key="7">
    <source>
        <dbReference type="ARBA" id="ARBA00022989"/>
    </source>
</evidence>
<dbReference type="GO" id="GO:0022857">
    <property type="term" value="F:transmembrane transporter activity"/>
    <property type="evidence" value="ECO:0007669"/>
    <property type="project" value="InterPro"/>
</dbReference>
<dbReference type="GO" id="GO:0043190">
    <property type="term" value="C:ATP-binding cassette (ABC) transporter complex"/>
    <property type="evidence" value="ECO:0007669"/>
    <property type="project" value="InterPro"/>
</dbReference>
<evidence type="ECO:0000313" key="12">
    <source>
        <dbReference type="Proteomes" id="UP000037175"/>
    </source>
</evidence>
<accession>A0A0L6W6C7</accession>
<comment type="caution">
    <text evidence="11">The sequence shown here is derived from an EMBL/GenBank/DDBJ whole genome shotgun (WGS) entry which is preliminary data.</text>
</comment>
<feature type="domain" description="ABC transmembrane type-1" evidence="10">
    <location>
        <begin position="24"/>
        <end position="214"/>
    </location>
</feature>
<evidence type="ECO:0000256" key="2">
    <source>
        <dbReference type="ARBA" id="ARBA00010072"/>
    </source>
</evidence>
<dbReference type="PATRIC" id="fig|281456.6.peg.151"/>
<dbReference type="PANTHER" id="PTHR30614">
    <property type="entry name" value="MEMBRANE COMPONENT OF AMINO ACID ABC TRANSPORTER"/>
    <property type="match status" value="1"/>
</dbReference>
<dbReference type="Gene3D" id="1.10.3720.10">
    <property type="entry name" value="MetI-like"/>
    <property type="match status" value="1"/>
</dbReference>
<dbReference type="EMBL" id="LGTE01000001">
    <property type="protein sequence ID" value="KNZ71075.1"/>
    <property type="molecule type" value="Genomic_DNA"/>
</dbReference>
<keyword evidence="4" id="KW-1003">Cell membrane</keyword>
<dbReference type="PROSITE" id="PS50928">
    <property type="entry name" value="ABC_TM1"/>
    <property type="match status" value="1"/>
</dbReference>
<keyword evidence="7 9" id="KW-1133">Transmembrane helix</keyword>
<name>A0A0L6W6C7_9FIRM</name>
<feature type="transmembrane region" description="Helical" evidence="9">
    <location>
        <begin position="24"/>
        <end position="48"/>
    </location>
</feature>
<feature type="transmembrane region" description="Helical" evidence="9">
    <location>
        <begin position="69"/>
        <end position="88"/>
    </location>
</feature>
<dbReference type="InterPro" id="IPR043429">
    <property type="entry name" value="ArtM/GltK/GlnP/TcyL/YhdX-like"/>
</dbReference>
<sequence>MFTIGAIRYDIIIEYLPMLLKVGVLTTLELTIISVTVGTILGLFISLLRLSKFRPFSIFGSVYVDFFRGTPLLVQIFMIHFAILPLIIPGQYPNIISGLVALSLNSAAYVAEIFRAGIQSIDRGQMEAARSLGMTHGQAMRYVIIPQAFKRVIPALGNEFIAMLKDSSLVSAISVQELAMTGTIIANRTYRPFEPWIVVAILYLIMTLALSQIVAYLERRFGKSDTRS</sequence>
<dbReference type="InterPro" id="IPR010065">
    <property type="entry name" value="AA_ABC_transptr_permease_3TM"/>
</dbReference>
<evidence type="ECO:0000256" key="1">
    <source>
        <dbReference type="ARBA" id="ARBA00004651"/>
    </source>
</evidence>
<dbReference type="PANTHER" id="PTHR30614:SF20">
    <property type="entry name" value="GLUTAMINE TRANSPORT SYSTEM PERMEASE PROTEIN GLNP"/>
    <property type="match status" value="1"/>
</dbReference>
<evidence type="ECO:0000313" key="11">
    <source>
        <dbReference type="EMBL" id="KNZ71075.1"/>
    </source>
</evidence>
<dbReference type="SUPFAM" id="SSF161098">
    <property type="entry name" value="MetI-like"/>
    <property type="match status" value="1"/>
</dbReference>
<evidence type="ECO:0000256" key="5">
    <source>
        <dbReference type="ARBA" id="ARBA00022692"/>
    </source>
</evidence>
<dbReference type="AlphaFoldDB" id="A0A0L6W6C7"/>
<evidence type="ECO:0000256" key="4">
    <source>
        <dbReference type="ARBA" id="ARBA00022475"/>
    </source>
</evidence>
<dbReference type="CDD" id="cd06261">
    <property type="entry name" value="TM_PBP2"/>
    <property type="match status" value="1"/>
</dbReference>
<comment type="similarity">
    <text evidence="2">Belongs to the binding-protein-dependent transport system permease family. HisMQ subfamily.</text>
</comment>
<evidence type="ECO:0000256" key="6">
    <source>
        <dbReference type="ARBA" id="ARBA00022970"/>
    </source>
</evidence>
<feature type="transmembrane region" description="Helical" evidence="9">
    <location>
        <begin position="196"/>
        <end position="217"/>
    </location>
</feature>
<dbReference type="InterPro" id="IPR035906">
    <property type="entry name" value="MetI-like_sf"/>
</dbReference>
<evidence type="ECO:0000256" key="8">
    <source>
        <dbReference type="ARBA" id="ARBA00023136"/>
    </source>
</evidence>
<dbReference type="Pfam" id="PF00528">
    <property type="entry name" value="BPD_transp_1"/>
    <property type="match status" value="1"/>
</dbReference>
<dbReference type="FunFam" id="1.10.3720.10:FF:000033">
    <property type="entry name" value="Polar amino acid ABC transporter permease"/>
    <property type="match status" value="1"/>
</dbReference>
<dbReference type="Proteomes" id="UP000037175">
    <property type="component" value="Unassembled WGS sequence"/>
</dbReference>
<keyword evidence="3 9" id="KW-0813">Transport</keyword>
<keyword evidence="5 9" id="KW-0812">Transmembrane</keyword>
<evidence type="ECO:0000259" key="10">
    <source>
        <dbReference type="PROSITE" id="PS50928"/>
    </source>
</evidence>
<reference evidence="12" key="1">
    <citation type="submission" date="2015-07" db="EMBL/GenBank/DDBJ databases">
        <title>Complete Genome of Thermincola ferriacetica strain Z-0001T.</title>
        <authorList>
            <person name="Lusk B."/>
            <person name="Badalamenti J.P."/>
            <person name="Parameswaran P."/>
            <person name="Bond D.R."/>
            <person name="Torres C.I."/>
        </authorList>
    </citation>
    <scope>NUCLEOTIDE SEQUENCE [LARGE SCALE GENOMIC DNA]</scope>
    <source>
        <strain evidence="12">Z-0001</strain>
    </source>
</reference>
<evidence type="ECO:0000256" key="9">
    <source>
        <dbReference type="RuleBase" id="RU363032"/>
    </source>
</evidence>
<dbReference type="NCBIfam" id="TIGR01726">
    <property type="entry name" value="HEQRo_perm_3TM"/>
    <property type="match status" value="1"/>
</dbReference>
<proteinExistence type="inferred from homology"/>
<dbReference type="GO" id="GO:0006865">
    <property type="term" value="P:amino acid transport"/>
    <property type="evidence" value="ECO:0007669"/>
    <property type="project" value="UniProtKB-KW"/>
</dbReference>
<keyword evidence="6" id="KW-0029">Amino-acid transport</keyword>
<keyword evidence="12" id="KW-1185">Reference proteome</keyword>